<dbReference type="EMBL" id="JQ844246">
    <property type="protein sequence ID" value="AGS53708.1"/>
    <property type="molecule type" value="Genomic_DNA"/>
</dbReference>
<sequence>MEAVQTSNTPAADEIWAILKENAIGMKELRKSQEETARQMEEYNKRIGHLDNLFGEVSEYMVAPRLYEKFRELGYNFPKVNPKGAYINDRDNQIFLEIDLMLENGDKAILVEVKTKITTERVNKHIERLEKMRKYADLHGDKRKFLGAIAGIVANDEVKNLVLKQGFYLIEPSGDSFTIIQPDGKPKEW</sequence>
<name>A0A806K1H8_9BACT</name>
<reference evidence="1" key="1">
    <citation type="submission" date="2012-03" db="EMBL/GenBank/DDBJ databases">
        <title>Functional metagenomics reveals considerable lignocellulase gene clusters in the gut microbiome of a wood-feeding higher termite.</title>
        <authorList>
            <person name="Liu N."/>
        </authorList>
    </citation>
    <scope>NUCLEOTIDE SEQUENCE</scope>
</reference>
<dbReference type="SUPFAM" id="SSF52980">
    <property type="entry name" value="Restriction endonuclease-like"/>
    <property type="match status" value="1"/>
</dbReference>
<dbReference type="AlphaFoldDB" id="A0A806K1H8"/>
<evidence type="ECO:0008006" key="2">
    <source>
        <dbReference type="Google" id="ProtNLM"/>
    </source>
</evidence>
<dbReference type="PANTHER" id="PTHR38753:SF1">
    <property type="entry name" value="SLR1441 PROTEIN"/>
    <property type="match status" value="1"/>
</dbReference>
<dbReference type="PANTHER" id="PTHR38753">
    <property type="entry name" value="SLR1441 PROTEIN"/>
    <property type="match status" value="1"/>
</dbReference>
<proteinExistence type="predicted"/>
<organism evidence="1">
    <name type="scientific">uncultured bacterium contig00068</name>
    <dbReference type="NCBI Taxonomy" id="1181549"/>
    <lineage>
        <taxon>Bacteria</taxon>
        <taxon>environmental samples</taxon>
    </lineage>
</organism>
<accession>A0A806K1H8</accession>
<protein>
    <recommendedName>
        <fullName evidence="2">DUF3782 domain-containing protein</fullName>
    </recommendedName>
</protein>
<dbReference type="InterPro" id="IPR011335">
    <property type="entry name" value="Restrct_endonuc-II-like"/>
</dbReference>
<evidence type="ECO:0000313" key="1">
    <source>
        <dbReference type="EMBL" id="AGS53708.1"/>
    </source>
</evidence>